<dbReference type="Proteomes" id="UP000095287">
    <property type="component" value="Unplaced"/>
</dbReference>
<sequence>MLWCKWGPRRTIRKALLLLVGLMLLYSVTKRSPRLYMDRLAAFREIVGIDLMDKFHDYNTCIYARTFSASPSELLEQLVPIMDQCKRDLQLTDASIDAFRGESEFKYHILPNEGSEGRGCTIVTVGIGSDVRSEMGIRKRLRDVQWRCAFHGADSMAHKNKELYEAVGSFYNVGVTNQTNLERRGNKKGSKGRNTVEVELVQFLRNSVRASYVVDQLLLTADYDMIPYFHEGSPLDEEGIEICQVNVVFKGAIDTTAFARFMRKALREHRWIFFKPLIGRDVRLFMLNIESPSCAERYIVDKF</sequence>
<protein>
    <submittedName>
        <fullName evidence="2">Methyltransf_21 domain-containing protein</fullName>
    </submittedName>
</protein>
<accession>A0A1I7Z5M6</accession>
<evidence type="ECO:0000313" key="2">
    <source>
        <dbReference type="WBParaSite" id="L893_g23062.t1"/>
    </source>
</evidence>
<name>A0A1I7Z5M6_9BILA</name>
<dbReference type="PANTHER" id="PTHR22989">
    <property type="entry name" value="UNCHARACTERIZED DUF13 C.ELEGANS"/>
    <property type="match status" value="1"/>
</dbReference>
<dbReference type="PANTHER" id="PTHR22989:SF10">
    <property type="entry name" value="METHYLTRANSFERASE FKBM DOMAIN-CONTAINING PROTEIN"/>
    <property type="match status" value="1"/>
</dbReference>
<keyword evidence="1" id="KW-1185">Reference proteome</keyword>
<dbReference type="WBParaSite" id="L893_g23062.t1">
    <property type="protein sequence ID" value="L893_g23062.t1"/>
    <property type="gene ID" value="L893_g23062"/>
</dbReference>
<evidence type="ECO:0000313" key="1">
    <source>
        <dbReference type="Proteomes" id="UP000095287"/>
    </source>
</evidence>
<organism evidence="1 2">
    <name type="scientific">Steinernema glaseri</name>
    <dbReference type="NCBI Taxonomy" id="37863"/>
    <lineage>
        <taxon>Eukaryota</taxon>
        <taxon>Metazoa</taxon>
        <taxon>Ecdysozoa</taxon>
        <taxon>Nematoda</taxon>
        <taxon>Chromadorea</taxon>
        <taxon>Rhabditida</taxon>
        <taxon>Tylenchina</taxon>
        <taxon>Panagrolaimomorpha</taxon>
        <taxon>Strongyloidoidea</taxon>
        <taxon>Steinernematidae</taxon>
        <taxon>Steinernema</taxon>
    </lineage>
</organism>
<dbReference type="AlphaFoldDB" id="A0A1I7Z5M6"/>
<reference evidence="2" key="1">
    <citation type="submission" date="2016-11" db="UniProtKB">
        <authorList>
            <consortium name="WormBaseParasite"/>
        </authorList>
    </citation>
    <scope>IDENTIFICATION</scope>
</reference>
<proteinExistence type="predicted"/>